<evidence type="ECO:0000256" key="2">
    <source>
        <dbReference type="ARBA" id="ARBA00022840"/>
    </source>
</evidence>
<dbReference type="Pfam" id="PF17862">
    <property type="entry name" value="AAA_lid_3"/>
    <property type="match status" value="2"/>
</dbReference>
<dbReference type="GO" id="GO:0031593">
    <property type="term" value="F:polyubiquitin modification-dependent protein binding"/>
    <property type="evidence" value="ECO:0007669"/>
    <property type="project" value="TreeGrafter"/>
</dbReference>
<dbReference type="AlphaFoldDB" id="A0A6S7GUY0"/>
<dbReference type="InterPro" id="IPR003593">
    <property type="entry name" value="AAA+_ATPase"/>
</dbReference>
<dbReference type="SUPFAM" id="SSF52540">
    <property type="entry name" value="P-loop containing nucleoside triphosphate hydrolases"/>
    <property type="match status" value="2"/>
</dbReference>
<dbReference type="GO" id="GO:0005829">
    <property type="term" value="C:cytosol"/>
    <property type="evidence" value="ECO:0007669"/>
    <property type="project" value="TreeGrafter"/>
</dbReference>
<dbReference type="GO" id="GO:0034098">
    <property type="term" value="C:VCP-NPL4-UFD1 AAA ATPase complex"/>
    <property type="evidence" value="ECO:0007669"/>
    <property type="project" value="TreeGrafter"/>
</dbReference>
<dbReference type="InterPro" id="IPR027417">
    <property type="entry name" value="P-loop_NTPase"/>
</dbReference>
<dbReference type="GO" id="GO:0005524">
    <property type="term" value="F:ATP binding"/>
    <property type="evidence" value="ECO:0007669"/>
    <property type="project" value="UniProtKB-KW"/>
</dbReference>
<evidence type="ECO:0000313" key="4">
    <source>
        <dbReference type="Proteomes" id="UP001152795"/>
    </source>
</evidence>
<comment type="caution">
    <text evidence="3">The sequence shown here is derived from an EMBL/GenBank/DDBJ whole genome shotgun (WGS) entry which is preliminary data.</text>
</comment>
<dbReference type="Gene3D" id="1.10.8.60">
    <property type="match status" value="2"/>
</dbReference>
<dbReference type="PANTHER" id="PTHR23077:SF194">
    <property type="entry name" value="ATPASE FAMILY GENE 2 PROTEIN HOMOLOG B"/>
    <property type="match status" value="1"/>
</dbReference>
<dbReference type="PANTHER" id="PTHR23077">
    <property type="entry name" value="AAA-FAMILY ATPASE"/>
    <property type="match status" value="1"/>
</dbReference>
<dbReference type="GO" id="GO:0030970">
    <property type="term" value="P:retrograde protein transport, ER to cytosol"/>
    <property type="evidence" value="ECO:0007669"/>
    <property type="project" value="TreeGrafter"/>
</dbReference>
<dbReference type="Gene3D" id="3.40.50.300">
    <property type="entry name" value="P-loop containing nucleotide triphosphate hydrolases"/>
    <property type="match status" value="2"/>
</dbReference>
<dbReference type="GO" id="GO:0016887">
    <property type="term" value="F:ATP hydrolysis activity"/>
    <property type="evidence" value="ECO:0007669"/>
    <property type="project" value="InterPro"/>
</dbReference>
<dbReference type="FunFam" id="3.40.50.300:FF:001440">
    <property type="entry name" value="ATPase, AAA family protein"/>
    <property type="match status" value="1"/>
</dbReference>
<organism evidence="3 4">
    <name type="scientific">Paramuricea clavata</name>
    <name type="common">Red gorgonian</name>
    <name type="synonym">Violescent sea-whip</name>
    <dbReference type="NCBI Taxonomy" id="317549"/>
    <lineage>
        <taxon>Eukaryota</taxon>
        <taxon>Metazoa</taxon>
        <taxon>Cnidaria</taxon>
        <taxon>Anthozoa</taxon>
        <taxon>Octocorallia</taxon>
        <taxon>Malacalcyonacea</taxon>
        <taxon>Plexauridae</taxon>
        <taxon>Paramuricea</taxon>
    </lineage>
</organism>
<dbReference type="Proteomes" id="UP001152795">
    <property type="component" value="Unassembled WGS sequence"/>
</dbReference>
<dbReference type="SMART" id="SM00382">
    <property type="entry name" value="AAA"/>
    <property type="match status" value="2"/>
</dbReference>
<dbReference type="InterPro" id="IPR003959">
    <property type="entry name" value="ATPase_AAA_core"/>
</dbReference>
<dbReference type="GO" id="GO:0005634">
    <property type="term" value="C:nucleus"/>
    <property type="evidence" value="ECO:0007669"/>
    <property type="project" value="TreeGrafter"/>
</dbReference>
<keyword evidence="2" id="KW-0067">ATP-binding</keyword>
<sequence length="769" mass="85458">MAESRQGRNPLFKNNKISIFPLDSRDFNTGRCRMDVCLMKLVGVKLNSTVCIAVKDWKFYCTVWPNLCRSFVAQNLNFDTSVVLSTDNFPDVGSLPGCCLDLLSDITPVETCIAKLVEVVVYLRVENVQEMSPRLVYDKVRRASQVSCILQDKVFTKHCWVCVKKMFNCGLEFTQEVDRIFLNNVEYYNGNKIYPVSQNIATLISADTKIIIKSIKRYEANLNKKKDICLAAYGNIVSEIQDVVSAFNMPEKFHIECPKGFLLLGPPGVGKSSLVVHLAECWDAELFVLNGADVFGAHMGESEKNLRKIFETARETSKHIACVLFIDEVDALCPKRSEGSDVENRVASQLLTLIDEIMSQSSVILIAATNRPNSLDPAVRRPGRFDKEFVIGVPSYEQRLEVLKTLTCNLPLSPDVDLEILAKQCLGYVAADLAALVRQSTMNALTTTLNNSDTERNIGITMSDLQKSFNAIIPSTYRGVDGIVECTPVKWQDIAGYDNVKQVLRQAVEWPFLYPESFSRLGLSLPRGILLYGPPGCCKTTLVRAAATSCHCTFLSLSCAQLYSPYVGDAERMIREVFTKARAAAPSILFLDEVDAVVRKRSTDGSSGVEARILSTLLNEIDGVGISSNVYETTNSNVSSEQKNILFVAATNRPEVLDEAILRPGRVDRVVYVPHPDRETRLEILKLCCKNMPTADDVCPQMIADKTELYSGADLKNLCREAALNALQDLGIEKCSHVEHKHFIQALSAISPSLSREQVKSYENLALSL</sequence>
<dbReference type="PROSITE" id="PS00674">
    <property type="entry name" value="AAA"/>
    <property type="match status" value="1"/>
</dbReference>
<dbReference type="Pfam" id="PF00004">
    <property type="entry name" value="AAA"/>
    <property type="match status" value="2"/>
</dbReference>
<dbReference type="InterPro" id="IPR003960">
    <property type="entry name" value="ATPase_AAA_CS"/>
</dbReference>
<reference evidence="3" key="1">
    <citation type="submission" date="2020-04" db="EMBL/GenBank/DDBJ databases">
        <authorList>
            <person name="Alioto T."/>
            <person name="Alioto T."/>
            <person name="Gomez Garrido J."/>
        </authorList>
    </citation>
    <scope>NUCLEOTIDE SEQUENCE</scope>
    <source>
        <strain evidence="3">A484AB</strain>
    </source>
</reference>
<dbReference type="FunFam" id="3.40.50.300:FF:000061">
    <property type="entry name" value="ATPase family, AAA domain-containing 2"/>
    <property type="match status" value="1"/>
</dbReference>
<keyword evidence="1" id="KW-0547">Nucleotide-binding</keyword>
<dbReference type="GO" id="GO:0051228">
    <property type="term" value="P:mitotic spindle disassembly"/>
    <property type="evidence" value="ECO:0007669"/>
    <property type="project" value="TreeGrafter"/>
</dbReference>
<evidence type="ECO:0000256" key="1">
    <source>
        <dbReference type="ARBA" id="ARBA00022741"/>
    </source>
</evidence>
<evidence type="ECO:0000313" key="3">
    <source>
        <dbReference type="EMBL" id="CAB3988341.1"/>
    </source>
</evidence>
<dbReference type="OrthoDB" id="27435at2759"/>
<name>A0A6S7GUY0_PARCT</name>
<gene>
    <name evidence="3" type="ORF">PACLA_8A044916</name>
</gene>
<protein>
    <submittedName>
        <fullName evidence="3">Spermatogenesis-associated 5 1</fullName>
    </submittedName>
</protein>
<dbReference type="EMBL" id="CACRXK020001308">
    <property type="protein sequence ID" value="CAB3988341.1"/>
    <property type="molecule type" value="Genomic_DNA"/>
</dbReference>
<accession>A0A6S7GUY0</accession>
<dbReference type="GO" id="GO:0097352">
    <property type="term" value="P:autophagosome maturation"/>
    <property type="evidence" value="ECO:0007669"/>
    <property type="project" value="TreeGrafter"/>
</dbReference>
<dbReference type="InterPro" id="IPR041569">
    <property type="entry name" value="AAA_lid_3"/>
</dbReference>
<proteinExistence type="predicted"/>
<dbReference type="InterPro" id="IPR050168">
    <property type="entry name" value="AAA_ATPase_domain"/>
</dbReference>
<dbReference type="FunFam" id="1.10.8.60:FF:000038">
    <property type="entry name" value="spermatogenesis-associated protein 5-like protein 1"/>
    <property type="match status" value="1"/>
</dbReference>
<keyword evidence="4" id="KW-1185">Reference proteome</keyword>